<dbReference type="EMBL" id="JABTCG010000002">
    <property type="protein sequence ID" value="MBD0850272.1"/>
    <property type="molecule type" value="Genomic_DNA"/>
</dbReference>
<reference evidence="4 5" key="1">
    <citation type="submission" date="2020-05" db="EMBL/GenBank/DDBJ databases">
        <title>The draft genome sequence of Maribacter arenosus CAU 1321.</title>
        <authorList>
            <person name="Mu L."/>
        </authorList>
    </citation>
    <scope>NUCLEOTIDE SEQUENCE [LARGE SCALE GENOMIC DNA]</scope>
    <source>
        <strain evidence="4 5">CAU 1321</strain>
    </source>
</reference>
<evidence type="ECO:0000256" key="1">
    <source>
        <dbReference type="ARBA" id="ARBA00022729"/>
    </source>
</evidence>
<sequence length="247" mass="27818">MSKIGLIILFFGLAGYSFHLNAQKALKKSEISFSKISNKAGVRNISLMNDYGKRWKMRVEFPENPSEKKSLIIALHWAGGGDTYKEFHDCLVLPGLQDVNAIIVSPEGENQLWNTGNNIDKILAIVTNSQKYWNVDPEKIAIMGYSNGGNGSWFFAENYPKLFSAAIPMASSYAINKKIDLPLYVIHGAKDELFVVSKTKQWVEKSKSEGSDITFIINEQLSHFQGCAYSNDLKNAGEWLQKIWKKK</sequence>
<feature type="domain" description="Dienelactone hydrolase" evidence="3">
    <location>
        <begin position="114"/>
        <end position="223"/>
    </location>
</feature>
<evidence type="ECO:0000256" key="2">
    <source>
        <dbReference type="ARBA" id="ARBA00022801"/>
    </source>
</evidence>
<protein>
    <submittedName>
        <fullName evidence="4">Dienelactone hydrolase family protein</fullName>
    </submittedName>
</protein>
<gene>
    <name evidence="4" type="ORF">HPE63_06285</name>
</gene>
<dbReference type="GO" id="GO:0016787">
    <property type="term" value="F:hydrolase activity"/>
    <property type="evidence" value="ECO:0007669"/>
    <property type="project" value="UniProtKB-KW"/>
</dbReference>
<dbReference type="Gene3D" id="3.40.50.1820">
    <property type="entry name" value="alpha/beta hydrolase"/>
    <property type="match status" value="1"/>
</dbReference>
<organism evidence="4 5">
    <name type="scientific">Maribacter arenosus</name>
    <dbReference type="NCBI Taxonomy" id="1854708"/>
    <lineage>
        <taxon>Bacteria</taxon>
        <taxon>Pseudomonadati</taxon>
        <taxon>Bacteroidota</taxon>
        <taxon>Flavobacteriia</taxon>
        <taxon>Flavobacteriales</taxon>
        <taxon>Flavobacteriaceae</taxon>
        <taxon>Maribacter</taxon>
    </lineage>
</organism>
<dbReference type="InterPro" id="IPR002925">
    <property type="entry name" value="Dienelactn_hydro"/>
</dbReference>
<evidence type="ECO:0000313" key="4">
    <source>
        <dbReference type="EMBL" id="MBD0850272.1"/>
    </source>
</evidence>
<comment type="caution">
    <text evidence="4">The sequence shown here is derived from an EMBL/GenBank/DDBJ whole genome shotgun (WGS) entry which is preliminary data.</text>
</comment>
<dbReference type="PANTHER" id="PTHR43037">
    <property type="entry name" value="UNNAMED PRODUCT-RELATED"/>
    <property type="match status" value="1"/>
</dbReference>
<dbReference type="InterPro" id="IPR050955">
    <property type="entry name" value="Plant_Biomass_Hydrol_Est"/>
</dbReference>
<name>A0ABR7VCP3_9FLAO</name>
<dbReference type="SUPFAM" id="SSF53474">
    <property type="entry name" value="alpha/beta-Hydrolases"/>
    <property type="match status" value="1"/>
</dbReference>
<accession>A0ABR7VCP3</accession>
<dbReference type="Pfam" id="PF01738">
    <property type="entry name" value="DLH"/>
    <property type="match status" value="1"/>
</dbReference>
<dbReference type="PANTHER" id="PTHR43037:SF5">
    <property type="entry name" value="FERULOYL ESTERASE"/>
    <property type="match status" value="1"/>
</dbReference>
<dbReference type="Proteomes" id="UP000598350">
    <property type="component" value="Unassembled WGS sequence"/>
</dbReference>
<evidence type="ECO:0000313" key="5">
    <source>
        <dbReference type="Proteomes" id="UP000598350"/>
    </source>
</evidence>
<keyword evidence="1" id="KW-0732">Signal</keyword>
<dbReference type="RefSeq" id="WP_188313408.1">
    <property type="nucleotide sequence ID" value="NZ_JABTCG010000002.1"/>
</dbReference>
<evidence type="ECO:0000259" key="3">
    <source>
        <dbReference type="Pfam" id="PF01738"/>
    </source>
</evidence>
<keyword evidence="2 4" id="KW-0378">Hydrolase</keyword>
<dbReference type="InterPro" id="IPR029058">
    <property type="entry name" value="AB_hydrolase_fold"/>
</dbReference>
<keyword evidence="5" id="KW-1185">Reference proteome</keyword>
<proteinExistence type="predicted"/>